<comment type="subunit">
    <text evidence="8">PSII is composed of 1 copy each of membrane proteins PsbA, PsbB, PsbC, PsbD, PsbE, PsbF, PsbH, PsbI, PsbJ, PsbK, PsbL, PsbM, PsbT, PsbX, PsbY, PsbZ, Psb30/Ycf12, at least 3 peripheral proteins of the oxygen-evolving complex and a large number of cofactors. It forms dimeric complexes.</text>
</comment>
<reference evidence="9" key="1">
    <citation type="journal article" date="2016" name="Genome Biol. Evol.">
        <title>Large-Scale Comparative Analysis Reveals the Mechanisms Driving Plastomic Compaction, Reduction, and Inversions in Conifers II (Cupressophytes).</title>
        <authorList>
            <person name="Wu C.-S."/>
            <person name="Chaw S.-M."/>
        </authorList>
    </citation>
    <scope>NUCLEOTIDE SEQUENCE</scope>
</reference>
<keyword evidence="6 8" id="KW-0472">Membrane</keyword>
<dbReference type="GO" id="GO:0009523">
    <property type="term" value="C:photosystem II"/>
    <property type="evidence" value="ECO:0007669"/>
    <property type="project" value="UniProtKB-KW"/>
</dbReference>
<dbReference type="RefSeq" id="YP_009379765.1">
    <property type="nucleotide sequence ID" value="NC_034940.1"/>
</dbReference>
<comment type="subcellular location">
    <subcellularLocation>
        <location evidence="1">Membrane</location>
        <topology evidence="1">Single-pass membrane protein</topology>
    </subcellularLocation>
    <subcellularLocation>
        <location evidence="8">Plastid</location>
        <location evidence="8">Chloroplast thylakoid membrane</location>
        <topology evidence="8">Single-pass membrane protein</topology>
    </subcellularLocation>
</comment>
<geneLocation type="chloroplast" evidence="9"/>
<dbReference type="SUPFAM" id="SSF161033">
    <property type="entry name" value="Photosystem II reaction center protein M, PsbM"/>
    <property type="match status" value="1"/>
</dbReference>
<accession>A0A1Y1B7A3</accession>
<keyword evidence="4 8" id="KW-0812">Transmembrane</keyword>
<gene>
    <name evidence="8 9" type="primary">psbM</name>
</gene>
<comment type="similarity">
    <text evidence="8">Belongs to the PsbM family.</text>
</comment>
<reference evidence="9" key="2">
    <citation type="submission" date="2016-08" db="EMBL/GenBank/DDBJ databases">
        <authorList>
            <person name="Seilhamer J.J."/>
        </authorList>
    </citation>
    <scope>NUCLEOTIDE SEQUENCE</scope>
</reference>
<evidence type="ECO:0000256" key="4">
    <source>
        <dbReference type="ARBA" id="ARBA00022692"/>
    </source>
</evidence>
<evidence type="ECO:0000313" key="9">
    <source>
        <dbReference type="EMBL" id="BAX56292.1"/>
    </source>
</evidence>
<organism evidence="9">
    <name type="scientific">Callitris rhomboidea</name>
    <dbReference type="NCBI Taxonomy" id="13383"/>
    <lineage>
        <taxon>Eukaryota</taxon>
        <taxon>Viridiplantae</taxon>
        <taxon>Streptophyta</taxon>
        <taxon>Embryophyta</taxon>
        <taxon>Tracheophyta</taxon>
        <taxon>Spermatophyta</taxon>
        <taxon>Pinopsida</taxon>
        <taxon>Pinidae</taxon>
        <taxon>Conifers II</taxon>
        <taxon>Cupressales</taxon>
        <taxon>Cupressaceae</taxon>
        <taxon>Callitris</taxon>
    </lineage>
</organism>
<evidence type="ECO:0000256" key="5">
    <source>
        <dbReference type="ARBA" id="ARBA00022989"/>
    </source>
</evidence>
<proteinExistence type="inferred from homology"/>
<keyword evidence="8" id="KW-0793">Thylakoid</keyword>
<keyword evidence="7 8" id="KW-0604">Photosystem II</keyword>
<dbReference type="HAMAP" id="MF_00438">
    <property type="entry name" value="PSII_PsbM"/>
    <property type="match status" value="1"/>
</dbReference>
<dbReference type="NCBIfam" id="TIGR03038">
    <property type="entry name" value="PS_II_psbM"/>
    <property type="match status" value="1"/>
</dbReference>
<evidence type="ECO:0000256" key="3">
    <source>
        <dbReference type="ARBA" id="ARBA00022531"/>
    </source>
</evidence>
<dbReference type="GO" id="GO:0019684">
    <property type="term" value="P:photosynthesis, light reaction"/>
    <property type="evidence" value="ECO:0007669"/>
    <property type="project" value="InterPro"/>
</dbReference>
<keyword evidence="2 8" id="KW-0674">Reaction center</keyword>
<keyword evidence="9" id="KW-0150">Chloroplast</keyword>
<dbReference type="GO" id="GO:0009535">
    <property type="term" value="C:chloroplast thylakoid membrane"/>
    <property type="evidence" value="ECO:0007669"/>
    <property type="project" value="UniProtKB-SubCell"/>
</dbReference>
<keyword evidence="5 8" id="KW-1133">Transmembrane helix</keyword>
<protein>
    <recommendedName>
        <fullName evidence="8">Photosystem II reaction center protein M</fullName>
        <shortName evidence="8">PSII-M</shortName>
    </recommendedName>
</protein>
<feature type="transmembrane region" description="Helical" evidence="8">
    <location>
        <begin position="6"/>
        <end position="27"/>
    </location>
</feature>
<dbReference type="InterPro" id="IPR037269">
    <property type="entry name" value="PSII_PsbM_sf"/>
</dbReference>
<name>A0A1Y1B7A3_9CONI</name>
<sequence length="37" mass="4095">MEVNNLAFIAILLFITVPTGFLIVIYAQTKPQSGELE</sequence>
<evidence type="ECO:0000256" key="2">
    <source>
        <dbReference type="ARBA" id="ARBA00022469"/>
    </source>
</evidence>
<evidence type="ECO:0000256" key="1">
    <source>
        <dbReference type="ARBA" id="ARBA00004167"/>
    </source>
</evidence>
<keyword evidence="9" id="KW-0934">Plastid</keyword>
<dbReference type="EMBL" id="LC177555">
    <property type="protein sequence ID" value="BAX56292.1"/>
    <property type="molecule type" value="Genomic_DNA"/>
</dbReference>
<dbReference type="PANTHER" id="PTHR35774:SF1">
    <property type="entry name" value="PHOTOSYSTEM II REACTION CENTER PROTEIN M"/>
    <property type="match status" value="1"/>
</dbReference>
<comment type="function">
    <text evidence="8">One of the components of the core complex of photosystem II (PSII). PSII is a light-driven water:plastoquinone oxidoreductase that uses light energy to abstract electrons from H(2)O, generating O(2) and a proton gradient subsequently used for ATP formation. It consists of a core antenna complex that captures photons, and an electron transfer chain that converts photonic excitation into a charge separation. This subunit is found at the monomer-monomer interface.</text>
</comment>
<evidence type="ECO:0000256" key="6">
    <source>
        <dbReference type="ARBA" id="ARBA00023136"/>
    </source>
</evidence>
<keyword evidence="3 8" id="KW-0602">Photosynthesis</keyword>
<dbReference type="PANTHER" id="PTHR35774">
    <property type="entry name" value="PHOTOSYSTEM II REACTION CENTER PROTEIN M"/>
    <property type="match status" value="1"/>
</dbReference>
<dbReference type="Pfam" id="PF05151">
    <property type="entry name" value="PsbM"/>
    <property type="match status" value="1"/>
</dbReference>
<dbReference type="AlphaFoldDB" id="A0A1Y1B7A3"/>
<dbReference type="InterPro" id="IPR007826">
    <property type="entry name" value="PSII_PsbM"/>
</dbReference>
<evidence type="ECO:0000256" key="8">
    <source>
        <dbReference type="HAMAP-Rule" id="MF_00438"/>
    </source>
</evidence>
<evidence type="ECO:0000256" key="7">
    <source>
        <dbReference type="ARBA" id="ARBA00023276"/>
    </source>
</evidence>
<dbReference type="GeneID" id="32958283"/>